<dbReference type="RefSeq" id="WP_124907317.1">
    <property type="nucleotide sequence ID" value="NZ_RQJP01000003.1"/>
</dbReference>
<sequence length="228" mass="25876">MAEATVSELNKLIGGIVALLGIKITDEDVAAHEDTVITVIGWIKRRYATWTLDEIRLAYELAVDRKLDVEPFRAIDPNYFSDVMAAFGRFRANDDALQRVYRNQLLISDRPEPTPEQINAFMESELQNAINQVWAGEEYPDLGNGLYDWLDKKGRIPFTPAQKWAYVEQAEPLVRAKIAAEVATAPDQWSQRNLKALLNASIQNNTDLASRVRSYAKYLALNDYLKTL</sequence>
<proteinExistence type="predicted"/>
<keyword evidence="2" id="KW-1185">Reference proteome</keyword>
<dbReference type="AlphaFoldDB" id="A0A3P1CJL1"/>
<name>A0A3P1CJL1_9BACT</name>
<dbReference type="EMBL" id="RQJP01000003">
    <property type="protein sequence ID" value="RRB13418.1"/>
    <property type="molecule type" value="Genomic_DNA"/>
</dbReference>
<organism evidence="1 2">
    <name type="scientific">Larkinella knui</name>
    <dbReference type="NCBI Taxonomy" id="2025310"/>
    <lineage>
        <taxon>Bacteria</taxon>
        <taxon>Pseudomonadati</taxon>
        <taxon>Bacteroidota</taxon>
        <taxon>Cytophagia</taxon>
        <taxon>Cytophagales</taxon>
        <taxon>Spirosomataceae</taxon>
        <taxon>Larkinella</taxon>
    </lineage>
</organism>
<evidence type="ECO:0000313" key="2">
    <source>
        <dbReference type="Proteomes" id="UP000274271"/>
    </source>
</evidence>
<reference evidence="1 2" key="1">
    <citation type="submission" date="2018-11" db="EMBL/GenBank/DDBJ databases">
        <authorList>
            <person name="Zhou Z."/>
            <person name="Wang G."/>
        </authorList>
    </citation>
    <scope>NUCLEOTIDE SEQUENCE [LARGE SCALE GENOMIC DNA]</scope>
    <source>
        <strain evidence="1 2">KCTC42998</strain>
    </source>
</reference>
<gene>
    <name evidence="1" type="ORF">EHT87_14170</name>
</gene>
<dbReference type="OrthoDB" id="961553at2"/>
<protein>
    <submittedName>
        <fullName evidence="1">Uncharacterized protein</fullName>
    </submittedName>
</protein>
<dbReference type="Proteomes" id="UP000274271">
    <property type="component" value="Unassembled WGS sequence"/>
</dbReference>
<comment type="caution">
    <text evidence="1">The sequence shown here is derived from an EMBL/GenBank/DDBJ whole genome shotgun (WGS) entry which is preliminary data.</text>
</comment>
<accession>A0A3P1CJL1</accession>
<evidence type="ECO:0000313" key="1">
    <source>
        <dbReference type="EMBL" id="RRB13418.1"/>
    </source>
</evidence>